<proteinExistence type="predicted"/>
<feature type="domain" description="DMAP1-binding" evidence="5">
    <location>
        <begin position="182"/>
        <end position="288"/>
    </location>
</feature>
<dbReference type="PANTHER" id="PTHR12630">
    <property type="entry name" value="N-LINKED OLIGOSACCHARIDE PROCESSING"/>
    <property type="match status" value="1"/>
</dbReference>
<dbReference type="RefSeq" id="XP_030847380.1">
    <property type="nucleotide sequence ID" value="XM_030991520.1"/>
</dbReference>
<dbReference type="EnsemblMetazoa" id="XM_030984441">
    <property type="protein sequence ID" value="XP_030840301"/>
    <property type="gene ID" value="LOC115923534"/>
</dbReference>
<evidence type="ECO:0000256" key="3">
    <source>
        <dbReference type="SAM" id="MobiDB-lite"/>
    </source>
</evidence>
<dbReference type="InterPro" id="IPR010506">
    <property type="entry name" value="DMAP1-bd"/>
</dbReference>
<evidence type="ECO:0000313" key="7">
    <source>
        <dbReference type="EnsemblMetazoa" id="XP_030840301"/>
    </source>
</evidence>
<dbReference type="EnsemblMetazoa" id="XM_030991520">
    <property type="protein sequence ID" value="XP_030847380"/>
    <property type="gene ID" value="LOC100889027"/>
</dbReference>
<organism evidence="7 8">
    <name type="scientific">Strongylocentrotus purpuratus</name>
    <name type="common">Purple sea urchin</name>
    <dbReference type="NCBI Taxonomy" id="7668"/>
    <lineage>
        <taxon>Eukaryota</taxon>
        <taxon>Metazoa</taxon>
        <taxon>Echinodermata</taxon>
        <taxon>Eleutherozoa</taxon>
        <taxon>Echinozoa</taxon>
        <taxon>Echinoidea</taxon>
        <taxon>Euechinoidea</taxon>
        <taxon>Echinacea</taxon>
        <taxon>Camarodonta</taxon>
        <taxon>Echinidea</taxon>
        <taxon>Strongylocentrotidae</taxon>
        <taxon>Strongylocentrotus</taxon>
    </lineage>
</organism>
<dbReference type="Gene3D" id="2.70.130.10">
    <property type="entry name" value="Mannose-6-phosphate receptor binding domain"/>
    <property type="match status" value="1"/>
</dbReference>
<feature type="signal peptide" evidence="4">
    <location>
        <begin position="1"/>
        <end position="27"/>
    </location>
</feature>
<dbReference type="KEGG" id="spu:115923534"/>
<dbReference type="GeneID" id="115923534"/>
<dbReference type="InParanoid" id="A0A7M7SYA9"/>
<evidence type="ECO:0000256" key="4">
    <source>
        <dbReference type="SAM" id="SignalP"/>
    </source>
</evidence>
<dbReference type="Proteomes" id="UP000007110">
    <property type="component" value="Unassembled WGS sequence"/>
</dbReference>
<evidence type="ECO:0000259" key="5">
    <source>
        <dbReference type="PROSITE" id="PS51912"/>
    </source>
</evidence>
<feature type="domain" description="MRH" evidence="6">
    <location>
        <begin position="75"/>
        <end position="177"/>
    </location>
</feature>
<keyword evidence="2" id="KW-1015">Disulfide bond</keyword>
<dbReference type="GO" id="GO:0005794">
    <property type="term" value="C:Golgi apparatus"/>
    <property type="evidence" value="ECO:0000318"/>
    <property type="project" value="GO_Central"/>
</dbReference>
<evidence type="ECO:0000256" key="2">
    <source>
        <dbReference type="ARBA" id="ARBA00023157"/>
    </source>
</evidence>
<dbReference type="PROSITE" id="PS51914">
    <property type="entry name" value="MRH"/>
    <property type="match status" value="1"/>
</dbReference>
<dbReference type="OrthoDB" id="28322at2759"/>
<sequence>MAAHCVHKIWFYVIQAILLFEQGSVSSEEVRMRLVEEPINLGNQQWNAPAQPKSLFPTVQFSNFTGPPHLRRLVGRCFSLVENDYKYELCPFQNVTQHEQSLRWNPYSGILGIYEEWDIVNNTFQSMIFRDGDTCGQKNRQVKVQLKCGTKHELEHVGEPVTCEYAMVFRTPLVCHEHSLLVYPNLSEDQQAEWNELEGRLYREEVTQQGYKKMLHTIFESAGYVLNPKQRPLPAKQDHETHPDDFTSLDTCKDEYRKLNAEIETLKSQLESRQNDPAVGMSVNLDGDYDRDDIYDQD</sequence>
<dbReference type="KEGG" id="spu:100889027"/>
<dbReference type="GeneID" id="100889027"/>
<reference evidence="8" key="1">
    <citation type="submission" date="2015-02" db="EMBL/GenBank/DDBJ databases">
        <title>Genome sequencing for Strongylocentrotus purpuratus.</title>
        <authorList>
            <person name="Murali S."/>
            <person name="Liu Y."/>
            <person name="Vee V."/>
            <person name="English A."/>
            <person name="Wang M."/>
            <person name="Skinner E."/>
            <person name="Han Y."/>
            <person name="Muzny D.M."/>
            <person name="Worley K.C."/>
            <person name="Gibbs R.A."/>
        </authorList>
    </citation>
    <scope>NUCLEOTIDE SEQUENCE</scope>
</reference>
<dbReference type="AlphaFoldDB" id="A0A7M7SYA9"/>
<dbReference type="InterPro" id="IPR039794">
    <property type="entry name" value="Gtb1-like"/>
</dbReference>
<dbReference type="RefSeq" id="XP_030840301.1">
    <property type="nucleotide sequence ID" value="XM_030984441.1"/>
</dbReference>
<evidence type="ECO:0000313" key="8">
    <source>
        <dbReference type="Proteomes" id="UP000007110"/>
    </source>
</evidence>
<name>A0A7M7SYA9_STRPU</name>
<feature type="chain" id="PRO_5036207876" evidence="4">
    <location>
        <begin position="28"/>
        <end position="298"/>
    </location>
</feature>
<reference evidence="7" key="2">
    <citation type="submission" date="2021-01" db="UniProtKB">
        <authorList>
            <consortium name="EnsemblMetazoa"/>
        </authorList>
    </citation>
    <scope>IDENTIFICATION</scope>
</reference>
<dbReference type="Pfam" id="PF13015">
    <property type="entry name" value="PRKCSH_1"/>
    <property type="match status" value="1"/>
</dbReference>
<feature type="region of interest" description="Disordered" evidence="3">
    <location>
        <begin position="267"/>
        <end position="298"/>
    </location>
</feature>
<dbReference type="SUPFAM" id="SSF50911">
    <property type="entry name" value="Mannose 6-phosphate receptor domain"/>
    <property type="match status" value="1"/>
</dbReference>
<evidence type="ECO:0000259" key="6">
    <source>
        <dbReference type="PROSITE" id="PS51914"/>
    </source>
</evidence>
<dbReference type="InterPro" id="IPR036607">
    <property type="entry name" value="PRKCSH"/>
</dbReference>
<dbReference type="PANTHER" id="PTHR12630:SF6">
    <property type="entry name" value="N-ACETYLGLUCOSAMINE-1-PHOSPHOTRANSFERASE SUBUNIT GAMMA"/>
    <property type="match status" value="1"/>
</dbReference>
<accession>A0A7M7SYA9</accession>
<dbReference type="PROSITE" id="PS51912">
    <property type="entry name" value="DMAP1_BIND"/>
    <property type="match status" value="1"/>
</dbReference>
<keyword evidence="8" id="KW-1185">Reference proteome</keyword>
<feature type="compositionally biased region" description="Acidic residues" evidence="3">
    <location>
        <begin position="287"/>
        <end position="298"/>
    </location>
</feature>
<keyword evidence="1 4" id="KW-0732">Signal</keyword>
<dbReference type="OMA" id="PSTCNYH"/>
<protein>
    <submittedName>
        <fullName evidence="7">Uncharacterized protein</fullName>
    </submittedName>
</protein>
<dbReference type="InterPro" id="IPR044865">
    <property type="entry name" value="MRH_dom"/>
</dbReference>
<dbReference type="InterPro" id="IPR009011">
    <property type="entry name" value="Man6P_isomerase_rcpt-bd_dom_sf"/>
</dbReference>
<evidence type="ECO:0000256" key="1">
    <source>
        <dbReference type="ARBA" id="ARBA00022729"/>
    </source>
</evidence>